<keyword evidence="9 12" id="KW-1133">Transmembrane helix</keyword>
<keyword evidence="10 12" id="KW-0482">Metalloprotease</keyword>
<dbReference type="EMBL" id="JAEMUK010000008">
    <property type="protein sequence ID" value="MBJ7542862.1"/>
    <property type="molecule type" value="Genomic_DNA"/>
</dbReference>
<evidence type="ECO:0000256" key="3">
    <source>
        <dbReference type="ARBA" id="ARBA00022475"/>
    </source>
</evidence>
<evidence type="ECO:0000256" key="11">
    <source>
        <dbReference type="ARBA" id="ARBA00023136"/>
    </source>
</evidence>
<comment type="caution">
    <text evidence="15">The sequence shown here is derived from an EMBL/GenBank/DDBJ whole genome shotgun (WGS) entry which is preliminary data.</text>
</comment>
<feature type="transmembrane region" description="Helical" evidence="12">
    <location>
        <begin position="141"/>
        <end position="162"/>
    </location>
</feature>
<dbReference type="RefSeq" id="WP_037242067.1">
    <property type="nucleotide sequence ID" value="NZ_JAEMUK010000008.1"/>
</dbReference>
<feature type="region of interest" description="Disordered" evidence="13">
    <location>
        <begin position="280"/>
        <end position="327"/>
    </location>
</feature>
<dbReference type="AlphaFoldDB" id="A0A8I1KIP5"/>
<feature type="transmembrane region" description="Helical" evidence="12">
    <location>
        <begin position="174"/>
        <end position="195"/>
    </location>
</feature>
<dbReference type="NCBIfam" id="NF002826">
    <property type="entry name" value="PRK03001.1"/>
    <property type="match status" value="1"/>
</dbReference>
<evidence type="ECO:0000256" key="9">
    <source>
        <dbReference type="ARBA" id="ARBA00022989"/>
    </source>
</evidence>
<organism evidence="15 16">
    <name type="scientific">Rhodomicrobium udaipurense</name>
    <dbReference type="NCBI Taxonomy" id="1202716"/>
    <lineage>
        <taxon>Bacteria</taxon>
        <taxon>Pseudomonadati</taxon>
        <taxon>Pseudomonadota</taxon>
        <taxon>Alphaproteobacteria</taxon>
        <taxon>Hyphomicrobiales</taxon>
        <taxon>Hyphomicrobiaceae</taxon>
        <taxon>Rhodomicrobium</taxon>
    </lineage>
</organism>
<dbReference type="GO" id="GO:0004222">
    <property type="term" value="F:metalloendopeptidase activity"/>
    <property type="evidence" value="ECO:0007669"/>
    <property type="project" value="UniProtKB-UniRule"/>
</dbReference>
<feature type="domain" description="Peptidase M48" evidence="14">
    <location>
        <begin position="64"/>
        <end position="275"/>
    </location>
</feature>
<dbReference type="Pfam" id="PF01435">
    <property type="entry name" value="Peptidase_M48"/>
    <property type="match status" value="1"/>
</dbReference>
<dbReference type="Proteomes" id="UP000623250">
    <property type="component" value="Unassembled WGS sequence"/>
</dbReference>
<dbReference type="Gene3D" id="3.30.2010.10">
    <property type="entry name" value="Metalloproteases ('zincins'), catalytic domain"/>
    <property type="match status" value="1"/>
</dbReference>
<name>A0A8I1KIP5_9HYPH</name>
<comment type="cofactor">
    <cofactor evidence="12">
        <name>Zn(2+)</name>
        <dbReference type="ChEBI" id="CHEBI:29105"/>
    </cofactor>
    <text evidence="12">Binds 1 zinc ion per subunit.</text>
</comment>
<feature type="binding site" evidence="12">
    <location>
        <position position="130"/>
    </location>
    <ligand>
        <name>Zn(2+)</name>
        <dbReference type="ChEBI" id="CHEBI:29105"/>
        <note>catalytic</note>
    </ligand>
</feature>
<dbReference type="EC" id="3.4.24.-" evidence="12"/>
<evidence type="ECO:0000313" key="15">
    <source>
        <dbReference type="EMBL" id="MBJ7542862.1"/>
    </source>
</evidence>
<gene>
    <name evidence="12 15" type="primary">htpX</name>
    <name evidence="15" type="ORF">JDN41_04750</name>
</gene>
<dbReference type="PANTHER" id="PTHR43221:SF1">
    <property type="entry name" value="PROTEASE HTPX"/>
    <property type="match status" value="1"/>
</dbReference>
<reference evidence="15 16" key="1">
    <citation type="submission" date="2020-12" db="EMBL/GenBank/DDBJ databases">
        <title>Revised draft genomes of Rhodomicrobium vannielii ATCC 17100 and Rhodomicrobium udaipurense JA643.</title>
        <authorList>
            <person name="Conners E.M."/>
            <person name="Davenport E.J."/>
            <person name="Bose A."/>
        </authorList>
    </citation>
    <scope>NUCLEOTIDE SEQUENCE [LARGE SCALE GENOMIC DNA]</scope>
    <source>
        <strain evidence="15 16">JA643</strain>
    </source>
</reference>
<comment type="similarity">
    <text evidence="2 12">Belongs to the peptidase M48B family.</text>
</comment>
<evidence type="ECO:0000256" key="6">
    <source>
        <dbReference type="ARBA" id="ARBA00022723"/>
    </source>
</evidence>
<dbReference type="PANTHER" id="PTHR43221">
    <property type="entry name" value="PROTEASE HTPX"/>
    <property type="match status" value="1"/>
</dbReference>
<keyword evidence="8 12" id="KW-0862">Zinc</keyword>
<dbReference type="CDD" id="cd07336">
    <property type="entry name" value="M48B_HtpX_like"/>
    <property type="match status" value="1"/>
</dbReference>
<keyword evidence="16" id="KW-1185">Reference proteome</keyword>
<feature type="binding site" evidence="12">
    <location>
        <position position="200"/>
    </location>
    <ligand>
        <name>Zn(2+)</name>
        <dbReference type="ChEBI" id="CHEBI:29105"/>
        <note>catalytic</note>
    </ligand>
</feature>
<sequence length="327" mass="35108">MNFFRTMLLLAALTALFMAIGFLIGGQTGMLIAFLIAGGMNIFAYWNSDKMVLAQQGAEEVDERTAPELYSIVRQLAANANLPMPKVYIIHTDQPNAFATGRNPQNAAVAASAGLLRIMSKEEVAGVLAHELAHIKNRDTLIMTIAATIAGAISMLANFGMFFGGNRDNNGGGIISTLLSVIVAPLAAAVIQMAISRSREYVADKDGGEICQRPLWLASALQKIEQAAHQIPNQQAERNPASAQLYIINPLSGQGMDNLFSTHPNTANRVAALVEQARQMGDTQEPTAAHMSPVPGFEDGAVGSGPWQQRPRSGRRPFQVGPWNRSS</sequence>
<keyword evidence="11 12" id="KW-0472">Membrane</keyword>
<keyword evidence="7 12" id="KW-0378">Hydrolase</keyword>
<evidence type="ECO:0000256" key="7">
    <source>
        <dbReference type="ARBA" id="ARBA00022801"/>
    </source>
</evidence>
<accession>A0A8I1KIP5</accession>
<evidence type="ECO:0000256" key="13">
    <source>
        <dbReference type="SAM" id="MobiDB-lite"/>
    </source>
</evidence>
<dbReference type="HAMAP" id="MF_00188">
    <property type="entry name" value="Pept_M48_protease_HtpX"/>
    <property type="match status" value="1"/>
</dbReference>
<protein>
    <recommendedName>
        <fullName evidence="12">Protease HtpX homolog</fullName>
        <ecNumber evidence="12">3.4.24.-</ecNumber>
    </recommendedName>
</protein>
<dbReference type="InterPro" id="IPR022919">
    <property type="entry name" value="Pept_M48_protease_HtpX"/>
</dbReference>
<dbReference type="GO" id="GO:0006508">
    <property type="term" value="P:proteolysis"/>
    <property type="evidence" value="ECO:0007669"/>
    <property type="project" value="UniProtKB-KW"/>
</dbReference>
<evidence type="ECO:0000256" key="12">
    <source>
        <dbReference type="HAMAP-Rule" id="MF_00188"/>
    </source>
</evidence>
<proteinExistence type="inferred from homology"/>
<feature type="active site" evidence="12">
    <location>
        <position position="131"/>
    </location>
</feature>
<evidence type="ECO:0000259" key="14">
    <source>
        <dbReference type="Pfam" id="PF01435"/>
    </source>
</evidence>
<dbReference type="GO" id="GO:0008270">
    <property type="term" value="F:zinc ion binding"/>
    <property type="evidence" value="ECO:0007669"/>
    <property type="project" value="UniProtKB-UniRule"/>
</dbReference>
<evidence type="ECO:0000256" key="10">
    <source>
        <dbReference type="ARBA" id="ARBA00023049"/>
    </source>
</evidence>
<dbReference type="NCBIfam" id="NF002363">
    <property type="entry name" value="PRK01345.1"/>
    <property type="match status" value="1"/>
</dbReference>
<evidence type="ECO:0000256" key="5">
    <source>
        <dbReference type="ARBA" id="ARBA00022692"/>
    </source>
</evidence>
<feature type="transmembrane region" description="Helical" evidence="12">
    <location>
        <begin position="7"/>
        <end position="24"/>
    </location>
</feature>
<keyword evidence="6 12" id="KW-0479">Metal-binding</keyword>
<keyword evidence="4 12" id="KW-0645">Protease</keyword>
<dbReference type="InterPro" id="IPR050083">
    <property type="entry name" value="HtpX_protease"/>
</dbReference>
<keyword evidence="3 12" id="KW-1003">Cell membrane</keyword>
<evidence type="ECO:0000313" key="16">
    <source>
        <dbReference type="Proteomes" id="UP000623250"/>
    </source>
</evidence>
<dbReference type="GO" id="GO:0005886">
    <property type="term" value="C:plasma membrane"/>
    <property type="evidence" value="ECO:0007669"/>
    <property type="project" value="UniProtKB-SubCell"/>
</dbReference>
<feature type="binding site" evidence="12">
    <location>
        <position position="134"/>
    </location>
    <ligand>
        <name>Zn(2+)</name>
        <dbReference type="ChEBI" id="CHEBI:29105"/>
        <note>catalytic</note>
    </ligand>
</feature>
<evidence type="ECO:0000256" key="8">
    <source>
        <dbReference type="ARBA" id="ARBA00022833"/>
    </source>
</evidence>
<evidence type="ECO:0000256" key="2">
    <source>
        <dbReference type="ARBA" id="ARBA00009779"/>
    </source>
</evidence>
<dbReference type="InterPro" id="IPR001915">
    <property type="entry name" value="Peptidase_M48"/>
</dbReference>
<evidence type="ECO:0000256" key="1">
    <source>
        <dbReference type="ARBA" id="ARBA00004651"/>
    </source>
</evidence>
<comment type="subcellular location">
    <subcellularLocation>
        <location evidence="1 12">Cell membrane</location>
        <topology evidence="1 12">Multi-pass membrane protein</topology>
    </subcellularLocation>
</comment>
<feature type="transmembrane region" description="Helical" evidence="12">
    <location>
        <begin position="30"/>
        <end position="46"/>
    </location>
</feature>
<evidence type="ECO:0000256" key="4">
    <source>
        <dbReference type="ARBA" id="ARBA00022670"/>
    </source>
</evidence>
<keyword evidence="5 12" id="KW-0812">Transmembrane</keyword>